<evidence type="ECO:0000256" key="1">
    <source>
        <dbReference type="SAM" id="Phobius"/>
    </source>
</evidence>
<keyword evidence="1" id="KW-1133">Transmembrane helix</keyword>
<feature type="transmembrane region" description="Helical" evidence="1">
    <location>
        <begin position="118"/>
        <end position="134"/>
    </location>
</feature>
<accession>E3ZU49</accession>
<dbReference type="Proteomes" id="UP000004302">
    <property type="component" value="Chromosome"/>
</dbReference>
<dbReference type="EMBL" id="ADXJ01001056">
    <property type="protein sequence ID" value="EFR98844.1"/>
    <property type="molecule type" value="Genomic_DNA"/>
</dbReference>
<keyword evidence="1" id="KW-0472">Membrane</keyword>
<organism evidence="2">
    <name type="scientific">Listeria seeligeri FSL N1-067</name>
    <dbReference type="NCBI Taxonomy" id="702453"/>
    <lineage>
        <taxon>Bacteria</taxon>
        <taxon>Bacillati</taxon>
        <taxon>Bacillota</taxon>
        <taxon>Bacilli</taxon>
        <taxon>Bacillales</taxon>
        <taxon>Listeriaceae</taxon>
        <taxon>Listeria</taxon>
    </lineage>
</organism>
<name>E3ZU49_LISSE</name>
<evidence type="ECO:0000313" key="2">
    <source>
        <dbReference type="EMBL" id="EFR98844.1"/>
    </source>
</evidence>
<gene>
    <name evidence="2" type="ORF">NT03LS_3110</name>
</gene>
<keyword evidence="1" id="KW-0812">Transmembrane</keyword>
<proteinExistence type="predicted"/>
<sequence>MTKAASDTSPPARRSTSYTFDKLYPSEKAKIIETIAKVPLYTYPLTSISGCIAVTKPVHPQSVGKSLKNAFRSTAIEPAIVIGIVEIKASRNATKCFCEPIFAATGTKYFSKNAVNPFILYPPIYLFLFIAHLFKQNIISMYTSL</sequence>
<comment type="caution">
    <text evidence="2">The sequence shown here is derived from an EMBL/GenBank/DDBJ whole genome shotgun (WGS) entry which is preliminary data.</text>
</comment>
<dbReference type="AlphaFoldDB" id="E3ZU49"/>
<dbReference type="PATRIC" id="fig|702453.3.peg.2580"/>
<protein>
    <submittedName>
        <fullName evidence="2">Uncharacterized protein</fullName>
    </submittedName>
</protein>
<reference evidence="2" key="1">
    <citation type="journal article" date="2010" name="Microbiol. Resour. Announc.">
        <title>Comparative genomics of the bacterial genus Listeria: Genome evolution is characterized by limited gene acquisition and limited gene loss.</title>
        <authorList>
            <person name="den Bakker H.C."/>
            <person name="Cummings C.A."/>
            <person name="Ferreira V."/>
            <person name="Vatta P."/>
            <person name="Orsi R.H."/>
            <person name="Degoricija L."/>
            <person name="Barker M."/>
            <person name="Petrauskene O."/>
            <person name="Furtado M.R."/>
            <person name="Wiedmann M."/>
        </authorList>
    </citation>
    <scope>NUCLEOTIDE SEQUENCE [LARGE SCALE GENOMIC DNA]</scope>
    <source>
        <strain evidence="2">FSL N1-067</strain>
    </source>
</reference>
<dbReference type="HOGENOM" id="CLU_1784512_0_0_9"/>